<name>A0A1S1LAK1_9MYCO</name>
<reference evidence="1 2" key="1">
    <citation type="submission" date="2016-10" db="EMBL/GenBank/DDBJ databases">
        <title>Evaluation of Human, Veterinary and Environmental Mycobacterium chelonae Isolates by Core Genome Phylogenomic Analysis, Targeted Gene Comparison, and Anti-microbial Susceptibility Patterns: A Tale of Mistaken Identities.</title>
        <authorList>
            <person name="Fogelson S.B."/>
            <person name="Camus A.C."/>
            <person name="Lorenz W."/>
            <person name="Vasireddy R."/>
            <person name="Vasireddy S."/>
            <person name="Smith T."/>
            <person name="Brown-Elliott B.A."/>
            <person name="Wallace R.J.Jr."/>
            <person name="Hasan N.A."/>
            <person name="Reischl U."/>
            <person name="Sanchez S."/>
        </authorList>
    </citation>
    <scope>NUCLEOTIDE SEQUENCE [LARGE SCALE GENOMIC DNA]</scope>
    <source>
        <strain evidence="1 2">1559</strain>
    </source>
</reference>
<comment type="caution">
    <text evidence="1">The sequence shown here is derived from an EMBL/GenBank/DDBJ whole genome shotgun (WGS) entry which is preliminary data.</text>
</comment>
<evidence type="ECO:0000313" key="1">
    <source>
        <dbReference type="EMBL" id="OHU22405.1"/>
    </source>
</evidence>
<gene>
    <name evidence="1" type="ORF">BKG76_18295</name>
</gene>
<dbReference type="AlphaFoldDB" id="A0A1S1LAK1"/>
<accession>A0A1S1LAK1</accession>
<protein>
    <submittedName>
        <fullName evidence="1">Uncharacterized protein</fullName>
    </submittedName>
</protein>
<dbReference type="EMBL" id="MLIK01000019">
    <property type="protein sequence ID" value="OHU22405.1"/>
    <property type="molecule type" value="Genomic_DNA"/>
</dbReference>
<dbReference type="Proteomes" id="UP000179616">
    <property type="component" value="Unassembled WGS sequence"/>
</dbReference>
<proteinExistence type="predicted"/>
<evidence type="ECO:0000313" key="2">
    <source>
        <dbReference type="Proteomes" id="UP000179616"/>
    </source>
</evidence>
<organism evidence="1 2">
    <name type="scientific">Mycobacteroides franklinii</name>
    <dbReference type="NCBI Taxonomy" id="948102"/>
    <lineage>
        <taxon>Bacteria</taxon>
        <taxon>Bacillati</taxon>
        <taxon>Actinomycetota</taxon>
        <taxon>Actinomycetes</taxon>
        <taxon>Mycobacteriales</taxon>
        <taxon>Mycobacteriaceae</taxon>
        <taxon>Mycobacteroides</taxon>
    </lineage>
</organism>
<sequence length="59" mass="6589">MRWPLRGEKGVTQRCWISDSGGQVYCVNVTATILEGDHIKFAIDVDDKLTSRPVLGELL</sequence>